<evidence type="ECO:0000256" key="5">
    <source>
        <dbReference type="ARBA" id="ARBA00038874"/>
    </source>
</evidence>
<sequence length="339" mass="39324">MIVAMWNYLLELTQSEVQVKRKLPSAHNDLVIMANELSIRLHIDIDENNINESALKVLEIVRPSWDKHEIRFTSFREGRMNILLGCYIDGNFDKDVVLLRKYGNNTSILVDREAETEIIKTLSKEGICMPLYAILNNGIAYGFVHGEKLTVDTVRDEHISRLIAKEMAKLHSIKTKKDNPKPSLFDKLDTWIEYIPNTHEDPVLPSRFILSQEKEKLKQELQFMECPAVLCHNDLGITNIIYNKEKDEVKFIDFEFAGYNHSAFDIGEHFCEYAGVSGVDHGTYPDKDYQLKWIRNYLTYLKEYNNEEDRPVTDKDVENLYIQANKFAPILVIYATSIP</sequence>
<evidence type="ECO:0000256" key="3">
    <source>
        <dbReference type="ARBA" id="ARBA00037883"/>
    </source>
</evidence>
<comment type="caution">
    <text evidence="6">The sequence shown here is derived from an EMBL/GenBank/DDBJ whole genome shotgun (WGS) entry which is preliminary data.</text>
</comment>
<dbReference type="EMBL" id="JARBDR010000921">
    <property type="protein sequence ID" value="KAJ8299790.1"/>
    <property type="molecule type" value="Genomic_DNA"/>
</dbReference>
<comment type="pathway">
    <text evidence="3">Phospholipid metabolism; phosphatidylethanolamine biosynthesis; phosphatidylethanolamine from ethanolamine: step 1/3.</text>
</comment>
<protein>
    <recommendedName>
        <fullName evidence="5">ethanolamine kinase</fullName>
        <ecNumber evidence="5">2.7.1.82</ecNumber>
    </recommendedName>
</protein>
<organism evidence="6 7">
    <name type="scientific">Tegillarca granosa</name>
    <name type="common">Malaysian cockle</name>
    <name type="synonym">Anadara granosa</name>
    <dbReference type="NCBI Taxonomy" id="220873"/>
    <lineage>
        <taxon>Eukaryota</taxon>
        <taxon>Metazoa</taxon>
        <taxon>Spiralia</taxon>
        <taxon>Lophotrochozoa</taxon>
        <taxon>Mollusca</taxon>
        <taxon>Bivalvia</taxon>
        <taxon>Autobranchia</taxon>
        <taxon>Pteriomorphia</taxon>
        <taxon>Arcoida</taxon>
        <taxon>Arcoidea</taxon>
        <taxon>Arcidae</taxon>
        <taxon>Tegillarca</taxon>
    </lineage>
</organism>
<evidence type="ECO:0000256" key="2">
    <source>
        <dbReference type="ARBA" id="ARBA00023264"/>
    </source>
</evidence>
<dbReference type="Gene3D" id="3.30.200.20">
    <property type="entry name" value="Phosphorylase Kinase, domain 1"/>
    <property type="match status" value="1"/>
</dbReference>
<dbReference type="Proteomes" id="UP001217089">
    <property type="component" value="Unassembled WGS sequence"/>
</dbReference>
<evidence type="ECO:0000313" key="6">
    <source>
        <dbReference type="EMBL" id="KAJ8299790.1"/>
    </source>
</evidence>
<dbReference type="Pfam" id="PF01633">
    <property type="entry name" value="Choline_kinase"/>
    <property type="match status" value="1"/>
</dbReference>
<dbReference type="SUPFAM" id="SSF56112">
    <property type="entry name" value="Protein kinase-like (PK-like)"/>
    <property type="match status" value="1"/>
</dbReference>
<evidence type="ECO:0000256" key="4">
    <source>
        <dbReference type="ARBA" id="ARBA00038211"/>
    </source>
</evidence>
<dbReference type="EC" id="2.7.1.82" evidence="5"/>
<evidence type="ECO:0000313" key="7">
    <source>
        <dbReference type="Proteomes" id="UP001217089"/>
    </source>
</evidence>
<keyword evidence="7" id="KW-1185">Reference proteome</keyword>
<accession>A0ABQ9E8G1</accession>
<comment type="similarity">
    <text evidence="4">Belongs to the choline/ethanolamine kinase family.</text>
</comment>
<reference evidence="6 7" key="1">
    <citation type="submission" date="2022-12" db="EMBL/GenBank/DDBJ databases">
        <title>Chromosome-level genome of Tegillarca granosa.</title>
        <authorList>
            <person name="Kim J."/>
        </authorList>
    </citation>
    <scope>NUCLEOTIDE SEQUENCE [LARGE SCALE GENOMIC DNA]</scope>
    <source>
        <strain evidence="6">Teg-2019</strain>
        <tissue evidence="6">Adductor muscle</tissue>
    </source>
</reference>
<proteinExistence type="inferred from homology"/>
<name>A0ABQ9E8G1_TEGGR</name>
<keyword evidence="1" id="KW-0594">Phospholipid biosynthesis</keyword>
<dbReference type="PANTHER" id="PTHR22603:SF66">
    <property type="entry name" value="ETHANOLAMINE KINASE"/>
    <property type="match status" value="1"/>
</dbReference>
<dbReference type="Gene3D" id="3.90.1200.10">
    <property type="match status" value="1"/>
</dbReference>
<keyword evidence="1" id="KW-0443">Lipid metabolism</keyword>
<gene>
    <name evidence="6" type="ORF">KUTeg_023850</name>
</gene>
<dbReference type="CDD" id="cd05157">
    <property type="entry name" value="ETNK_euk"/>
    <property type="match status" value="1"/>
</dbReference>
<keyword evidence="2" id="KW-1208">Phospholipid metabolism</keyword>
<evidence type="ECO:0000256" key="1">
    <source>
        <dbReference type="ARBA" id="ARBA00023209"/>
    </source>
</evidence>
<dbReference type="InterPro" id="IPR011009">
    <property type="entry name" value="Kinase-like_dom_sf"/>
</dbReference>
<keyword evidence="1" id="KW-0444">Lipid biosynthesis</keyword>
<dbReference type="PANTHER" id="PTHR22603">
    <property type="entry name" value="CHOLINE/ETHANOALAMINE KINASE"/>
    <property type="match status" value="1"/>
</dbReference>